<sequence length="68" mass="7569">MVFGRNVMGGHKNTPDVFGDFLHMGDGPLLRDLFHQLLGIKPALFGDLFEIRMGLHQLVVVHNVADIT</sequence>
<organism evidence="1">
    <name type="scientific">bioreactor metagenome</name>
    <dbReference type="NCBI Taxonomy" id="1076179"/>
    <lineage>
        <taxon>unclassified sequences</taxon>
        <taxon>metagenomes</taxon>
        <taxon>ecological metagenomes</taxon>
    </lineage>
</organism>
<dbReference type="EMBL" id="VSSQ01063973">
    <property type="protein sequence ID" value="MPN16955.1"/>
    <property type="molecule type" value="Genomic_DNA"/>
</dbReference>
<gene>
    <name evidence="1" type="ORF">SDC9_164304</name>
</gene>
<protein>
    <submittedName>
        <fullName evidence="1">Uncharacterized protein</fullName>
    </submittedName>
</protein>
<accession>A0A645FR92</accession>
<comment type="caution">
    <text evidence="1">The sequence shown here is derived from an EMBL/GenBank/DDBJ whole genome shotgun (WGS) entry which is preliminary data.</text>
</comment>
<reference evidence="1" key="1">
    <citation type="submission" date="2019-08" db="EMBL/GenBank/DDBJ databases">
        <authorList>
            <person name="Kucharzyk K."/>
            <person name="Murdoch R.W."/>
            <person name="Higgins S."/>
            <person name="Loffler F."/>
        </authorList>
    </citation>
    <scope>NUCLEOTIDE SEQUENCE</scope>
</reference>
<proteinExistence type="predicted"/>
<name>A0A645FR92_9ZZZZ</name>
<dbReference type="AlphaFoldDB" id="A0A645FR92"/>
<evidence type="ECO:0000313" key="1">
    <source>
        <dbReference type="EMBL" id="MPN16955.1"/>
    </source>
</evidence>